<dbReference type="SUPFAM" id="SSF143791">
    <property type="entry name" value="DUSP-like"/>
    <property type="match status" value="1"/>
</dbReference>
<evidence type="ECO:0000256" key="7">
    <source>
        <dbReference type="ARBA" id="ARBA00022807"/>
    </source>
</evidence>
<dbReference type="PROSITE" id="PS00972">
    <property type="entry name" value="USP_1"/>
    <property type="match status" value="1"/>
</dbReference>
<gene>
    <name evidence="11" type="ORF">K490DRAFT_2139</name>
</gene>
<evidence type="ECO:0000256" key="5">
    <source>
        <dbReference type="ARBA" id="ARBA00022786"/>
    </source>
</evidence>
<keyword evidence="12" id="KW-1185">Reference proteome</keyword>
<feature type="region of interest" description="Disordered" evidence="8">
    <location>
        <begin position="713"/>
        <end position="737"/>
    </location>
</feature>
<dbReference type="Gene3D" id="3.90.70.10">
    <property type="entry name" value="Cysteine proteinases"/>
    <property type="match status" value="2"/>
</dbReference>
<dbReference type="GO" id="GO:0006508">
    <property type="term" value="P:proteolysis"/>
    <property type="evidence" value="ECO:0007669"/>
    <property type="project" value="UniProtKB-KW"/>
</dbReference>
<dbReference type="InterPro" id="IPR018200">
    <property type="entry name" value="USP_CS"/>
</dbReference>
<feature type="region of interest" description="Disordered" evidence="8">
    <location>
        <begin position="291"/>
        <end position="345"/>
    </location>
</feature>
<dbReference type="OrthoDB" id="952271at2759"/>
<dbReference type="InterPro" id="IPR006615">
    <property type="entry name" value="Pept_C19_DUSP"/>
</dbReference>
<dbReference type="Pfam" id="PF00443">
    <property type="entry name" value="UCH"/>
    <property type="match status" value="1"/>
</dbReference>
<feature type="non-terminal residue" evidence="11">
    <location>
        <position position="1"/>
    </location>
</feature>
<feature type="non-terminal residue" evidence="11">
    <location>
        <position position="1220"/>
    </location>
</feature>
<keyword evidence="5" id="KW-0833">Ubl conjugation pathway</keyword>
<keyword evidence="6" id="KW-0378">Hydrolase</keyword>
<evidence type="ECO:0000313" key="12">
    <source>
        <dbReference type="Proteomes" id="UP000799776"/>
    </source>
</evidence>
<feature type="region of interest" description="Disordered" evidence="8">
    <location>
        <begin position="827"/>
        <end position="926"/>
    </location>
</feature>
<dbReference type="InterPro" id="IPR038765">
    <property type="entry name" value="Papain-like_cys_pep_sf"/>
</dbReference>
<dbReference type="GO" id="GO:0004843">
    <property type="term" value="F:cysteine-type deubiquitinase activity"/>
    <property type="evidence" value="ECO:0007669"/>
    <property type="project" value="UniProtKB-EC"/>
</dbReference>
<feature type="domain" description="DUSP" evidence="10">
    <location>
        <begin position="1"/>
        <end position="121"/>
    </location>
</feature>
<evidence type="ECO:0000259" key="10">
    <source>
        <dbReference type="PROSITE" id="PS51283"/>
    </source>
</evidence>
<sequence length="1220" mass="135781">SLDDQVSQILPMVARELHEGQKGYIVPTKWLGRVLSRAPSHAAAGTYEKGATEGEIGPIPTGDLCDEDANIKDENNNNFIPLKKGLTIGEDFEVFPEEAWNLVVKWYGIKTDHQPIVRYVQDTSPEPDNKNLQYEIYPPVFELRKVRNNSESTNVQARAPKIVSSRREKFQTFLARAKAEAGIPNSTKVQVWRVLEVIQAAESTQVMETKVDGVLTPETSRNPSPVRAEHSLIIDTSSFVALDEGTEREMIDHKDETNNPKYNGSAKMDIVGLTDSQTLILEEQIGGPAGGEFVSETARKSNKSAFQKKVGTGNESGRSSPAPPGPLTRGRTRRDGRTRGTTGLANLGNTCYMNSALQCIRSVEELTMYFLSSKYKEELNSDNPLGHGGAIAKVYAGLLASIYSDDAQSAFSPKNFKHQLGRAQPMFSGYGQQDSQEFLSFLVDGLHEDLNRIHKKPYIENPDSDDNTHKDPEAVKALGEKYRENHKARNDSVAMDLFNGFYKNTMVCPDCDKVSITFDPYSALTLQLPIEKNWSTTINFIPWLGKPIQLDVEIDQSKPVFAIKSFIASRFPGVKPEQLVIAEIYSHKFYKLYDDDKIPINEAGFQQNDVIACYEVNDVPTNYPLPMKRSKSTYGNTDDEGPVPESSSPHADRMIVPILHRARTNWSSNKQWALWPSYVLVTKEEALDYNEVLRKVIARVASMTTKDILNEEDSQSHLFESNNGSDTVLTTEEDASSVTEPRVQANSMSGDESIVDVTMTESADAKAQPASENDVQMQDDKQVPAVLKSGNFIPPELQRLFTMRYVKPGGGIVAIGLNNMDGREYPTIESRIPTQPSRRSSVQSQGSHASHHSRTSESEEPEDRSQASAPMSLEEADESDEERLQPMRGKRRGPITYSRKNQPRHKNQCGANDDANSQTPSEDDDPRLIRLGECIILDWEKEGFDALFGARNENNNMRGMDTWDQMGTFADPELAAIRKKRSARERSGIKLEECFAETSKSEVLSEENAWYCSRCKELRRAKKTLEIWTAPEILVIHLKRFAAGGRSMRDKLNILVDFPIEGLDISDRVGLPEGRELIYDLFAVDNHYGGLGGGHYTAVAKNFYDKQWYDYNDSSVSKRSPKDIVSNSAYLLFYRRRSADPLGPSYLKDVVLRAYARESESEPTSRAGSPSGNGRRLDEHSGSGSSTALVAAGAGVMRGGSASQERNESGDEAGPPAYSE</sequence>
<dbReference type="GO" id="GO:0016579">
    <property type="term" value="P:protein deubiquitination"/>
    <property type="evidence" value="ECO:0007669"/>
    <property type="project" value="InterPro"/>
</dbReference>
<feature type="compositionally biased region" description="Polar residues" evidence="8">
    <location>
        <begin position="716"/>
        <end position="737"/>
    </location>
</feature>
<dbReference type="PROSITE" id="PS50235">
    <property type="entry name" value="USP_3"/>
    <property type="match status" value="1"/>
</dbReference>
<evidence type="ECO:0000256" key="2">
    <source>
        <dbReference type="ARBA" id="ARBA00009085"/>
    </source>
</evidence>
<evidence type="ECO:0000313" key="11">
    <source>
        <dbReference type="EMBL" id="KAF2085227.1"/>
    </source>
</evidence>
<dbReference type="SUPFAM" id="SSF54001">
    <property type="entry name" value="Cysteine proteinases"/>
    <property type="match status" value="1"/>
</dbReference>
<organism evidence="11 12">
    <name type="scientific">Saccharata proteae CBS 121410</name>
    <dbReference type="NCBI Taxonomy" id="1314787"/>
    <lineage>
        <taxon>Eukaryota</taxon>
        <taxon>Fungi</taxon>
        <taxon>Dikarya</taxon>
        <taxon>Ascomycota</taxon>
        <taxon>Pezizomycotina</taxon>
        <taxon>Dothideomycetes</taxon>
        <taxon>Dothideomycetes incertae sedis</taxon>
        <taxon>Botryosphaeriales</taxon>
        <taxon>Saccharataceae</taxon>
        <taxon>Saccharata</taxon>
    </lineage>
</organism>
<dbReference type="EC" id="3.4.19.12" evidence="3"/>
<evidence type="ECO:0000256" key="3">
    <source>
        <dbReference type="ARBA" id="ARBA00012759"/>
    </source>
</evidence>
<proteinExistence type="inferred from homology"/>
<comment type="similarity">
    <text evidence="2">Belongs to the peptidase C19 family.</text>
</comment>
<name>A0A9P4HRC3_9PEZI</name>
<dbReference type="PROSITE" id="PS51283">
    <property type="entry name" value="DUSP"/>
    <property type="match status" value="1"/>
</dbReference>
<dbReference type="AlphaFoldDB" id="A0A9P4HRC3"/>
<evidence type="ECO:0000256" key="8">
    <source>
        <dbReference type="SAM" id="MobiDB-lite"/>
    </source>
</evidence>
<feature type="compositionally biased region" description="Polar residues" evidence="8">
    <location>
        <begin position="832"/>
        <end position="848"/>
    </location>
</feature>
<dbReference type="EMBL" id="ML978732">
    <property type="protein sequence ID" value="KAF2085227.1"/>
    <property type="molecule type" value="Genomic_DNA"/>
</dbReference>
<feature type="compositionally biased region" description="Polar residues" evidence="8">
    <location>
        <begin position="1162"/>
        <end position="1172"/>
    </location>
</feature>
<comment type="catalytic activity">
    <reaction evidence="1">
        <text>Thiol-dependent hydrolysis of ester, thioester, amide, peptide and isopeptide bonds formed by the C-terminal Gly of ubiquitin (a 76-residue protein attached to proteins as an intracellular targeting signal).</text>
        <dbReference type="EC" id="3.4.19.12"/>
    </reaction>
</comment>
<evidence type="ECO:0000256" key="4">
    <source>
        <dbReference type="ARBA" id="ARBA00022670"/>
    </source>
</evidence>
<dbReference type="InterPro" id="IPR050185">
    <property type="entry name" value="Ub_carboxyl-term_hydrolase"/>
</dbReference>
<dbReference type="Proteomes" id="UP000799776">
    <property type="component" value="Unassembled WGS sequence"/>
</dbReference>
<comment type="caution">
    <text evidence="11">The sequence shown here is derived from an EMBL/GenBank/DDBJ whole genome shotgun (WGS) entry which is preliminary data.</text>
</comment>
<keyword evidence="4" id="KW-0645">Protease</keyword>
<dbReference type="PANTHER" id="PTHR21646">
    <property type="entry name" value="UBIQUITIN CARBOXYL-TERMINAL HYDROLASE"/>
    <property type="match status" value="1"/>
</dbReference>
<evidence type="ECO:0000256" key="1">
    <source>
        <dbReference type="ARBA" id="ARBA00000707"/>
    </source>
</evidence>
<dbReference type="Gene3D" id="3.30.2230.10">
    <property type="entry name" value="DUSP-like"/>
    <property type="match status" value="1"/>
</dbReference>
<evidence type="ECO:0000256" key="6">
    <source>
        <dbReference type="ARBA" id="ARBA00022801"/>
    </source>
</evidence>
<dbReference type="SMART" id="SM00695">
    <property type="entry name" value="DUSP"/>
    <property type="match status" value="1"/>
</dbReference>
<feature type="domain" description="USP" evidence="9">
    <location>
        <begin position="342"/>
        <end position="1137"/>
    </location>
</feature>
<evidence type="ECO:0000259" key="9">
    <source>
        <dbReference type="PROSITE" id="PS50235"/>
    </source>
</evidence>
<dbReference type="InterPro" id="IPR035927">
    <property type="entry name" value="DUSP-like_sf"/>
</dbReference>
<dbReference type="PANTHER" id="PTHR21646:SF24">
    <property type="entry name" value="UBIQUITIN CARBOXYL-TERMINAL HYDROLASE"/>
    <property type="match status" value="1"/>
</dbReference>
<dbReference type="Pfam" id="PF06337">
    <property type="entry name" value="DUSP"/>
    <property type="match status" value="1"/>
</dbReference>
<protein>
    <recommendedName>
        <fullName evidence="3">ubiquitinyl hydrolase 1</fullName>
        <ecNumber evidence="3">3.4.19.12</ecNumber>
    </recommendedName>
</protein>
<reference evidence="11" key="1">
    <citation type="journal article" date="2020" name="Stud. Mycol.">
        <title>101 Dothideomycetes genomes: a test case for predicting lifestyles and emergence of pathogens.</title>
        <authorList>
            <person name="Haridas S."/>
            <person name="Albert R."/>
            <person name="Binder M."/>
            <person name="Bloem J."/>
            <person name="Labutti K."/>
            <person name="Salamov A."/>
            <person name="Andreopoulos B."/>
            <person name="Baker S."/>
            <person name="Barry K."/>
            <person name="Bills G."/>
            <person name="Bluhm B."/>
            <person name="Cannon C."/>
            <person name="Castanera R."/>
            <person name="Culley D."/>
            <person name="Daum C."/>
            <person name="Ezra D."/>
            <person name="Gonzalez J."/>
            <person name="Henrissat B."/>
            <person name="Kuo A."/>
            <person name="Liang C."/>
            <person name="Lipzen A."/>
            <person name="Lutzoni F."/>
            <person name="Magnuson J."/>
            <person name="Mondo S."/>
            <person name="Nolan M."/>
            <person name="Ohm R."/>
            <person name="Pangilinan J."/>
            <person name="Park H.-J."/>
            <person name="Ramirez L."/>
            <person name="Alfaro M."/>
            <person name="Sun H."/>
            <person name="Tritt A."/>
            <person name="Yoshinaga Y."/>
            <person name="Zwiers L.-H."/>
            <person name="Turgeon B."/>
            <person name="Goodwin S."/>
            <person name="Spatafora J."/>
            <person name="Crous P."/>
            <person name="Grigoriev I."/>
        </authorList>
    </citation>
    <scope>NUCLEOTIDE SEQUENCE</scope>
    <source>
        <strain evidence="11">CBS 121410</strain>
    </source>
</reference>
<keyword evidence="7" id="KW-0788">Thiol protease</keyword>
<dbReference type="PROSITE" id="PS00973">
    <property type="entry name" value="USP_2"/>
    <property type="match status" value="1"/>
</dbReference>
<feature type="region of interest" description="Disordered" evidence="8">
    <location>
        <begin position="1158"/>
        <end position="1220"/>
    </location>
</feature>
<accession>A0A9P4HRC3</accession>
<feature type="region of interest" description="Disordered" evidence="8">
    <location>
        <begin position="627"/>
        <end position="650"/>
    </location>
</feature>
<dbReference type="InterPro" id="IPR001394">
    <property type="entry name" value="Peptidase_C19_UCH"/>
</dbReference>
<dbReference type="InterPro" id="IPR028889">
    <property type="entry name" value="USP"/>
</dbReference>